<sequence length="87" mass="9586">MPSHRDRGSMEDDGLPRDDAQVGRVEHFLSDMVRALQCIAGANVAPTHQGLPLECLRALSGKEFRGVRGGDPTRTEYWLEGIVRILG</sequence>
<proteinExistence type="predicted"/>
<dbReference type="OrthoDB" id="10438922at2759"/>
<dbReference type="AlphaFoldDB" id="A0A2P5XQX3"/>
<dbReference type="EMBL" id="KZ664396">
    <property type="protein sequence ID" value="PPS05731.1"/>
    <property type="molecule type" value="Genomic_DNA"/>
</dbReference>
<evidence type="ECO:0000313" key="2">
    <source>
        <dbReference type="EMBL" id="PPS05731.1"/>
    </source>
</evidence>
<feature type="region of interest" description="Disordered" evidence="1">
    <location>
        <begin position="1"/>
        <end position="21"/>
    </location>
</feature>
<protein>
    <submittedName>
        <fullName evidence="2">Uncharacterized protein</fullName>
    </submittedName>
</protein>
<organism evidence="2 3">
    <name type="scientific">Gossypium barbadense</name>
    <name type="common">Sea Island cotton</name>
    <name type="synonym">Hibiscus barbadensis</name>
    <dbReference type="NCBI Taxonomy" id="3634"/>
    <lineage>
        <taxon>Eukaryota</taxon>
        <taxon>Viridiplantae</taxon>
        <taxon>Streptophyta</taxon>
        <taxon>Embryophyta</taxon>
        <taxon>Tracheophyta</taxon>
        <taxon>Spermatophyta</taxon>
        <taxon>Magnoliopsida</taxon>
        <taxon>eudicotyledons</taxon>
        <taxon>Gunneridae</taxon>
        <taxon>Pentapetalae</taxon>
        <taxon>rosids</taxon>
        <taxon>malvids</taxon>
        <taxon>Malvales</taxon>
        <taxon>Malvaceae</taxon>
        <taxon>Malvoideae</taxon>
        <taxon>Gossypium</taxon>
    </lineage>
</organism>
<evidence type="ECO:0000256" key="1">
    <source>
        <dbReference type="SAM" id="MobiDB-lite"/>
    </source>
</evidence>
<dbReference type="Proteomes" id="UP000239757">
    <property type="component" value="Unassembled WGS sequence"/>
</dbReference>
<reference evidence="2 3" key="1">
    <citation type="submission" date="2015-01" db="EMBL/GenBank/DDBJ databases">
        <title>Genome of allotetraploid Gossypium barbadense reveals genomic plasticity and fiber elongation in cotton evolution.</title>
        <authorList>
            <person name="Chen X."/>
            <person name="Liu X."/>
            <person name="Zhao B."/>
            <person name="Zheng H."/>
            <person name="Hu Y."/>
            <person name="Lu G."/>
            <person name="Yang C."/>
            <person name="Chen J."/>
            <person name="Shan C."/>
            <person name="Zhang L."/>
            <person name="Zhou Y."/>
            <person name="Wang L."/>
            <person name="Guo W."/>
            <person name="Bai Y."/>
            <person name="Ruan J."/>
            <person name="Shangguan X."/>
            <person name="Mao Y."/>
            <person name="Jiang J."/>
            <person name="Zhu Y."/>
            <person name="Lei J."/>
            <person name="Kang H."/>
            <person name="Chen S."/>
            <person name="He X."/>
            <person name="Wang R."/>
            <person name="Wang Y."/>
            <person name="Chen J."/>
            <person name="Wang L."/>
            <person name="Yu S."/>
            <person name="Wang B."/>
            <person name="Wei J."/>
            <person name="Song S."/>
            <person name="Lu X."/>
            <person name="Gao Z."/>
            <person name="Gu W."/>
            <person name="Deng X."/>
            <person name="Ma D."/>
            <person name="Wang S."/>
            <person name="Liang W."/>
            <person name="Fang L."/>
            <person name="Cai C."/>
            <person name="Zhu X."/>
            <person name="Zhou B."/>
            <person name="Zhang Y."/>
            <person name="Chen Z."/>
            <person name="Xu S."/>
            <person name="Zhu R."/>
            <person name="Wang S."/>
            <person name="Zhang T."/>
            <person name="Zhao G."/>
        </authorList>
    </citation>
    <scope>NUCLEOTIDE SEQUENCE [LARGE SCALE GENOMIC DNA]</scope>
    <source>
        <strain evidence="3">cv. Xinhai21</strain>
        <tissue evidence="2">Leaf</tissue>
    </source>
</reference>
<gene>
    <name evidence="2" type="ORF">GOBAR_AA14916</name>
</gene>
<accession>A0A2P5XQX3</accession>
<evidence type="ECO:0000313" key="3">
    <source>
        <dbReference type="Proteomes" id="UP000239757"/>
    </source>
</evidence>
<name>A0A2P5XQX3_GOSBA</name>